<dbReference type="Proteomes" id="UP001165080">
    <property type="component" value="Unassembled WGS sequence"/>
</dbReference>
<comment type="caution">
    <text evidence="2">The sequence shown here is derived from an EMBL/GenBank/DDBJ whole genome shotgun (WGS) entry which is preliminary data.</text>
</comment>
<gene>
    <name evidence="2" type="primary">PLEST004398</name>
    <name evidence="2" type="ORF">PLESTB_000186500</name>
</gene>
<sequence>MSYRGGQAVYAHNDVPDVTQTFQNSVLVKNWYEDRFQGQVASASGRAQPTKERVIHQALPDGHPGLWNTTKNDTDQHMLTSPPPAKIKKPSIYTDGNLADRLTTYGLADSVAYTIGPNPATEAAKPAPRFMTTTNKDLYETKPQEAIAANPDTFRSGPSPHGLTDGLTKSIRGEPTDQPNVVGGKGSRGEITRRPGESGSVYGVSVFVDEYSKWGTALKGVPLDETASKKQTKYF</sequence>
<reference evidence="2 3" key="1">
    <citation type="journal article" date="2023" name="Commun. Biol.">
        <title>Reorganization of the ancestral sex-determining regions during the evolution of trioecy in Pleodorina starrii.</title>
        <authorList>
            <person name="Takahashi K."/>
            <person name="Suzuki S."/>
            <person name="Kawai-Toyooka H."/>
            <person name="Yamamoto K."/>
            <person name="Hamaji T."/>
            <person name="Ootsuki R."/>
            <person name="Yamaguchi H."/>
            <person name="Kawachi M."/>
            <person name="Higashiyama T."/>
            <person name="Nozaki H."/>
        </authorList>
    </citation>
    <scope>NUCLEOTIDE SEQUENCE [LARGE SCALE GENOMIC DNA]</scope>
    <source>
        <strain evidence="2 3">NIES-4479</strain>
    </source>
</reference>
<evidence type="ECO:0000313" key="2">
    <source>
        <dbReference type="EMBL" id="GLC49138.1"/>
    </source>
</evidence>
<dbReference type="EMBL" id="BRXU01000002">
    <property type="protein sequence ID" value="GLC49138.1"/>
    <property type="molecule type" value="Genomic_DNA"/>
</dbReference>
<proteinExistence type="predicted"/>
<keyword evidence="3" id="KW-1185">Reference proteome</keyword>
<protein>
    <submittedName>
        <fullName evidence="2">Uncharacterized protein</fullName>
    </submittedName>
</protein>
<feature type="region of interest" description="Disordered" evidence="1">
    <location>
        <begin position="149"/>
        <end position="200"/>
    </location>
</feature>
<evidence type="ECO:0000313" key="3">
    <source>
        <dbReference type="Proteomes" id="UP001165080"/>
    </source>
</evidence>
<dbReference type="AlphaFoldDB" id="A0A9W6EXP0"/>
<organism evidence="2 3">
    <name type="scientific">Pleodorina starrii</name>
    <dbReference type="NCBI Taxonomy" id="330485"/>
    <lineage>
        <taxon>Eukaryota</taxon>
        <taxon>Viridiplantae</taxon>
        <taxon>Chlorophyta</taxon>
        <taxon>core chlorophytes</taxon>
        <taxon>Chlorophyceae</taxon>
        <taxon>CS clade</taxon>
        <taxon>Chlamydomonadales</taxon>
        <taxon>Volvocaceae</taxon>
        <taxon>Pleodorina</taxon>
    </lineage>
</organism>
<name>A0A9W6EXP0_9CHLO</name>
<dbReference type="OrthoDB" id="522718at2759"/>
<accession>A0A9W6EXP0</accession>
<feature type="compositionally biased region" description="Basic and acidic residues" evidence="1">
    <location>
        <begin position="187"/>
        <end position="196"/>
    </location>
</feature>
<evidence type="ECO:0000256" key="1">
    <source>
        <dbReference type="SAM" id="MobiDB-lite"/>
    </source>
</evidence>